<evidence type="ECO:0000256" key="9">
    <source>
        <dbReference type="ARBA" id="ARBA00059330"/>
    </source>
</evidence>
<dbReference type="InterPro" id="IPR018502">
    <property type="entry name" value="Annexin_repeat"/>
</dbReference>
<dbReference type="InterPro" id="IPR018252">
    <property type="entry name" value="Annexin_repeat_CS"/>
</dbReference>
<evidence type="ECO:0000256" key="1">
    <source>
        <dbReference type="ARBA" id="ARBA00004340"/>
    </source>
</evidence>
<dbReference type="GO" id="GO:0043657">
    <property type="term" value="C:host cell"/>
    <property type="evidence" value="ECO:0007669"/>
    <property type="project" value="UniProtKB-SubCell"/>
</dbReference>
<dbReference type="InterPro" id="IPR037104">
    <property type="entry name" value="Annexin_sf"/>
</dbReference>
<dbReference type="EMBL" id="CAJNOC010000457">
    <property type="protein sequence ID" value="CAF0763843.1"/>
    <property type="molecule type" value="Genomic_DNA"/>
</dbReference>
<comment type="function">
    <text evidence="9">Involved in reproduction of the worm. Involved in host-parasite interaction. Delivered into the host cell by means of parasite exosomes. Binds to acidic phospholipid membranes in a calcium-dependent manner in vitro. Causes aggregation of liposomes in the presence of calcium, but not in its absence. Likely to promote membrane fusion. May provide structural integrity within the tegument.</text>
</comment>
<dbReference type="GO" id="GO:0005634">
    <property type="term" value="C:nucleus"/>
    <property type="evidence" value="ECO:0007669"/>
    <property type="project" value="TreeGrafter"/>
</dbReference>
<comment type="caution">
    <text evidence="14">The sequence shown here is derived from an EMBL/GenBank/DDBJ whole genome shotgun (WGS) entry which is preliminary data.</text>
</comment>
<feature type="region of interest" description="Disordered" evidence="13">
    <location>
        <begin position="1"/>
        <end position="178"/>
    </location>
</feature>
<dbReference type="InterPro" id="IPR001464">
    <property type="entry name" value="Annexin"/>
</dbReference>
<dbReference type="GO" id="GO:0005737">
    <property type="term" value="C:cytoplasm"/>
    <property type="evidence" value="ECO:0007669"/>
    <property type="project" value="TreeGrafter"/>
</dbReference>
<evidence type="ECO:0000256" key="3">
    <source>
        <dbReference type="ARBA" id="ARBA00007831"/>
    </source>
</evidence>
<dbReference type="PROSITE" id="PS51897">
    <property type="entry name" value="ANNEXIN_2"/>
    <property type="match status" value="4"/>
</dbReference>
<dbReference type="Pfam" id="PF00191">
    <property type="entry name" value="Annexin"/>
    <property type="match status" value="4"/>
</dbReference>
<feature type="compositionally biased region" description="Low complexity" evidence="13">
    <location>
        <begin position="79"/>
        <end position="88"/>
    </location>
</feature>
<keyword evidence="5 12" id="KW-0677">Repeat</keyword>
<evidence type="ECO:0000256" key="11">
    <source>
        <dbReference type="ARBA" id="ARBA00077076"/>
    </source>
</evidence>
<dbReference type="FunFam" id="1.10.220.10:FF:000004">
    <property type="entry name" value="Annexin"/>
    <property type="match status" value="1"/>
</dbReference>
<dbReference type="SUPFAM" id="SSF47874">
    <property type="entry name" value="Annexin"/>
    <property type="match status" value="1"/>
</dbReference>
<protein>
    <recommendedName>
        <fullName evidence="11 12">Annexin</fullName>
    </recommendedName>
</protein>
<keyword evidence="7 12" id="KW-0041">Annexin</keyword>
<dbReference type="AlphaFoldDB" id="A0A813Q8H6"/>
<evidence type="ECO:0000313" key="14">
    <source>
        <dbReference type="EMBL" id="CAF0763843.1"/>
    </source>
</evidence>
<keyword evidence="15" id="KW-1185">Reference proteome</keyword>
<sequence length="497" mass="56321">MNNYFNSGGYQGNPYPPYPGNGMPNYSGADSFPSYPSDNRPPYPTSNNNMPQYQVGFEGFNNNYGSSGPQYPSQFSNTPYGSSNYGGPNNPPYPAFNQNEGFPIAPSNSSLNNYPPYNQPNSQMLPNIPPAPVYTPSNPTYPNQYSPNYSNQPYQTSSSGSNLYPNLPQTNNYQPTPVSVSNPTLRPFQPFNPSHDAERLYKAMKGFGTDEATLIDVLCKRTYSQREEISLVYKTSYGKDLTKNIESETSGDFRRLLVTLLTRPLIVEANHLKESVSGMGTDENALIDVVCTKNNSEMMELKRIYLQMFRRNLEEDVKDDVSGYFKRFLVSLMAAHRSEAPPDYQKAAQQAKELHNAGENKFGTNEVTFNKIISCESHAQLRLVFDEYQRLTGHSIEQAIRSEMSTSIQRAFLTVIQIIRKPASYYAQRIYESMQGLGTRDKLLIRMVVLRSEIDMMDIKTEFQRMYRKSLESFIKSDCSGDYKRALLCLIGDPNWK</sequence>
<dbReference type="OrthoDB" id="37886at2759"/>
<dbReference type="PROSITE" id="PS00223">
    <property type="entry name" value="ANNEXIN_1"/>
    <property type="match status" value="2"/>
</dbReference>
<dbReference type="PANTHER" id="PTHR10502:SF102">
    <property type="entry name" value="ANNEXIN B11"/>
    <property type="match status" value="1"/>
</dbReference>
<evidence type="ECO:0000256" key="13">
    <source>
        <dbReference type="SAM" id="MobiDB-lite"/>
    </source>
</evidence>
<dbReference type="GO" id="GO:0012506">
    <property type="term" value="C:vesicle membrane"/>
    <property type="evidence" value="ECO:0007669"/>
    <property type="project" value="TreeGrafter"/>
</dbReference>
<evidence type="ECO:0000256" key="6">
    <source>
        <dbReference type="ARBA" id="ARBA00022837"/>
    </source>
</evidence>
<keyword evidence="6 12" id="KW-0106">Calcium</keyword>
<evidence type="ECO:0000313" key="15">
    <source>
        <dbReference type="Proteomes" id="UP000663879"/>
    </source>
</evidence>
<evidence type="ECO:0000256" key="12">
    <source>
        <dbReference type="RuleBase" id="RU003540"/>
    </source>
</evidence>
<gene>
    <name evidence="14" type="ORF">OXX778_LOCUS4579</name>
</gene>
<dbReference type="FunFam" id="1.10.220.10:FF:000002">
    <property type="entry name" value="Annexin"/>
    <property type="match status" value="1"/>
</dbReference>
<dbReference type="SMART" id="SM00335">
    <property type="entry name" value="ANX"/>
    <property type="match status" value="4"/>
</dbReference>
<evidence type="ECO:0000256" key="4">
    <source>
        <dbReference type="ARBA" id="ARBA00022723"/>
    </source>
</evidence>
<feature type="compositionally biased region" description="Polar residues" evidence="13">
    <location>
        <begin position="135"/>
        <end position="178"/>
    </location>
</feature>
<evidence type="ECO:0000256" key="5">
    <source>
        <dbReference type="ARBA" id="ARBA00022737"/>
    </source>
</evidence>
<keyword evidence="4" id="KW-0479">Metal-binding</keyword>
<evidence type="ECO:0000256" key="8">
    <source>
        <dbReference type="ARBA" id="ARBA00023302"/>
    </source>
</evidence>
<dbReference type="GO" id="GO:0005886">
    <property type="term" value="C:plasma membrane"/>
    <property type="evidence" value="ECO:0007669"/>
    <property type="project" value="TreeGrafter"/>
</dbReference>
<accession>A0A813Q8H6</accession>
<organism evidence="14 15">
    <name type="scientific">Brachionus calyciflorus</name>
    <dbReference type="NCBI Taxonomy" id="104777"/>
    <lineage>
        <taxon>Eukaryota</taxon>
        <taxon>Metazoa</taxon>
        <taxon>Spiralia</taxon>
        <taxon>Gnathifera</taxon>
        <taxon>Rotifera</taxon>
        <taxon>Eurotatoria</taxon>
        <taxon>Monogononta</taxon>
        <taxon>Pseudotrocha</taxon>
        <taxon>Ploima</taxon>
        <taxon>Brachionidae</taxon>
        <taxon>Brachionus</taxon>
    </lineage>
</organism>
<proteinExistence type="inferred from homology"/>
<dbReference type="FunFam" id="1.10.220.10:FF:000001">
    <property type="entry name" value="Annexin"/>
    <property type="match status" value="1"/>
</dbReference>
<comment type="domain">
    <text evidence="12">A pair of annexin repeats may form one binding site for calcium and phospholipid.</text>
</comment>
<comment type="similarity">
    <text evidence="3 12">Belongs to the annexin family.</text>
</comment>
<feature type="compositionally biased region" description="Polar residues" evidence="13">
    <location>
        <begin position="60"/>
        <end position="78"/>
    </location>
</feature>
<dbReference type="PANTHER" id="PTHR10502">
    <property type="entry name" value="ANNEXIN"/>
    <property type="match status" value="1"/>
</dbReference>
<evidence type="ECO:0000256" key="7">
    <source>
        <dbReference type="ARBA" id="ARBA00023216"/>
    </source>
</evidence>
<dbReference type="GO" id="GO:0005544">
    <property type="term" value="F:calcium-dependent phospholipid binding"/>
    <property type="evidence" value="ECO:0007669"/>
    <property type="project" value="UniProtKB-KW"/>
</dbReference>
<feature type="compositionally biased region" description="Low complexity" evidence="13">
    <location>
        <begin position="106"/>
        <end position="123"/>
    </location>
</feature>
<dbReference type="GO" id="GO:0005509">
    <property type="term" value="F:calcium ion binding"/>
    <property type="evidence" value="ECO:0007669"/>
    <property type="project" value="InterPro"/>
</dbReference>
<dbReference type="Proteomes" id="UP000663879">
    <property type="component" value="Unassembled WGS sequence"/>
</dbReference>
<evidence type="ECO:0000256" key="10">
    <source>
        <dbReference type="ARBA" id="ARBA00060393"/>
    </source>
</evidence>
<dbReference type="GO" id="GO:0005576">
    <property type="term" value="C:extracellular region"/>
    <property type="evidence" value="ECO:0007669"/>
    <property type="project" value="UniProtKB-SubCell"/>
</dbReference>
<comment type="subcellular location">
    <subcellularLocation>
        <location evidence="1">Host cell</location>
    </subcellularLocation>
    <subcellularLocation>
        <location evidence="2">Secreted</location>
        <location evidence="2">Extracellular exosome</location>
    </subcellularLocation>
    <subcellularLocation>
        <location evidence="10">Tegument</location>
    </subcellularLocation>
</comment>
<evidence type="ECO:0000256" key="2">
    <source>
        <dbReference type="ARBA" id="ARBA00004550"/>
    </source>
</evidence>
<dbReference type="PRINTS" id="PR00196">
    <property type="entry name" value="ANNEXIN"/>
</dbReference>
<dbReference type="GO" id="GO:0001786">
    <property type="term" value="F:phosphatidylserine binding"/>
    <property type="evidence" value="ECO:0007669"/>
    <property type="project" value="TreeGrafter"/>
</dbReference>
<name>A0A813Q8H6_9BILA</name>
<dbReference type="FunFam" id="1.10.220.10:FF:000005">
    <property type="entry name" value="Annexin"/>
    <property type="match status" value="1"/>
</dbReference>
<keyword evidence="8 12" id="KW-0111">Calcium/phospholipid-binding</keyword>
<dbReference type="Gene3D" id="1.10.220.10">
    <property type="entry name" value="Annexin"/>
    <property type="match status" value="4"/>
</dbReference>
<reference evidence="14" key="1">
    <citation type="submission" date="2021-02" db="EMBL/GenBank/DDBJ databases">
        <authorList>
            <person name="Nowell W R."/>
        </authorList>
    </citation>
    <scope>NUCLEOTIDE SEQUENCE</scope>
    <source>
        <strain evidence="14">Ploen Becks lab</strain>
    </source>
</reference>